<reference evidence="2 3" key="1">
    <citation type="submission" date="2019-01" db="EMBL/GenBank/DDBJ databases">
        <title>A draft genome assembly of the solar-powered sea slug Elysia chlorotica.</title>
        <authorList>
            <person name="Cai H."/>
            <person name="Li Q."/>
            <person name="Fang X."/>
            <person name="Li J."/>
            <person name="Curtis N.E."/>
            <person name="Altenburger A."/>
            <person name="Shibata T."/>
            <person name="Feng M."/>
            <person name="Maeda T."/>
            <person name="Schwartz J.A."/>
            <person name="Shigenobu S."/>
            <person name="Lundholm N."/>
            <person name="Nishiyama T."/>
            <person name="Yang H."/>
            <person name="Hasebe M."/>
            <person name="Li S."/>
            <person name="Pierce S.K."/>
            <person name="Wang J."/>
        </authorList>
    </citation>
    <scope>NUCLEOTIDE SEQUENCE [LARGE SCALE GENOMIC DNA]</scope>
    <source>
        <strain evidence="2">EC2010</strain>
        <tissue evidence="2">Whole organism of an adult</tissue>
    </source>
</reference>
<organism evidence="2 3">
    <name type="scientific">Elysia chlorotica</name>
    <name type="common">Eastern emerald elysia</name>
    <name type="synonym">Sea slug</name>
    <dbReference type="NCBI Taxonomy" id="188477"/>
    <lineage>
        <taxon>Eukaryota</taxon>
        <taxon>Metazoa</taxon>
        <taxon>Spiralia</taxon>
        <taxon>Lophotrochozoa</taxon>
        <taxon>Mollusca</taxon>
        <taxon>Gastropoda</taxon>
        <taxon>Heterobranchia</taxon>
        <taxon>Euthyneura</taxon>
        <taxon>Panpulmonata</taxon>
        <taxon>Sacoglossa</taxon>
        <taxon>Placobranchoidea</taxon>
        <taxon>Plakobranchidae</taxon>
        <taxon>Elysia</taxon>
    </lineage>
</organism>
<evidence type="ECO:0000313" key="2">
    <source>
        <dbReference type="EMBL" id="RUS71553.1"/>
    </source>
</evidence>
<keyword evidence="3" id="KW-1185">Reference proteome</keyword>
<evidence type="ECO:0000313" key="3">
    <source>
        <dbReference type="Proteomes" id="UP000271974"/>
    </source>
</evidence>
<sequence length="246" mass="27372">MSSTGSKYDSRLNATTDVLSLDLDFDLDQVNWAELPRSLLESPTTPLEWNDFTLEDDMLSTHRRRHHHGKRGQRGRGDRRNSSVRKPHEASNAERVSGSGRTDPAAKAGEISSQRRSRRSMEQLQEEDISNDIGKDVKTHTGSSLTPSSSFPSTLLENLENKDNNGGISDFKRALPLSIKQGEDGLSMSIMKTDNDVGDIENRPSTDLLLVSDALHFQPSRNDIGSKSASTSRRQDYFLFPALKSN</sequence>
<feature type="compositionally biased region" description="Low complexity" evidence="1">
    <location>
        <begin position="143"/>
        <end position="156"/>
    </location>
</feature>
<feature type="compositionally biased region" description="Basic residues" evidence="1">
    <location>
        <begin position="61"/>
        <end position="74"/>
    </location>
</feature>
<feature type="region of interest" description="Disordered" evidence="1">
    <location>
        <begin position="61"/>
        <end position="158"/>
    </location>
</feature>
<evidence type="ECO:0000256" key="1">
    <source>
        <dbReference type="SAM" id="MobiDB-lite"/>
    </source>
</evidence>
<feature type="compositionally biased region" description="Basic and acidic residues" evidence="1">
    <location>
        <begin position="75"/>
        <end position="92"/>
    </location>
</feature>
<proteinExistence type="predicted"/>
<comment type="caution">
    <text evidence="2">The sequence shown here is derived from an EMBL/GenBank/DDBJ whole genome shotgun (WGS) entry which is preliminary data.</text>
</comment>
<dbReference type="AlphaFoldDB" id="A0A433SQN3"/>
<accession>A0A433SQN3</accession>
<protein>
    <submittedName>
        <fullName evidence="2">Uncharacterized protein</fullName>
    </submittedName>
</protein>
<gene>
    <name evidence="2" type="ORF">EGW08_020693</name>
</gene>
<dbReference type="Proteomes" id="UP000271974">
    <property type="component" value="Unassembled WGS sequence"/>
</dbReference>
<dbReference type="EMBL" id="RQTK01001198">
    <property type="protein sequence ID" value="RUS71553.1"/>
    <property type="molecule type" value="Genomic_DNA"/>
</dbReference>
<name>A0A433SQN3_ELYCH</name>